<protein>
    <submittedName>
        <fullName evidence="9">Carbohydrate ABC transporter permease</fullName>
    </submittedName>
</protein>
<dbReference type="GO" id="GO:0005886">
    <property type="term" value="C:plasma membrane"/>
    <property type="evidence" value="ECO:0007669"/>
    <property type="project" value="UniProtKB-SubCell"/>
</dbReference>
<evidence type="ECO:0000256" key="4">
    <source>
        <dbReference type="ARBA" id="ARBA00022692"/>
    </source>
</evidence>
<evidence type="ECO:0000256" key="2">
    <source>
        <dbReference type="ARBA" id="ARBA00022448"/>
    </source>
</evidence>
<evidence type="ECO:0000313" key="10">
    <source>
        <dbReference type="Proteomes" id="UP000824140"/>
    </source>
</evidence>
<evidence type="ECO:0000313" key="9">
    <source>
        <dbReference type="EMBL" id="HIS92408.1"/>
    </source>
</evidence>
<reference evidence="9" key="1">
    <citation type="submission" date="2020-10" db="EMBL/GenBank/DDBJ databases">
        <authorList>
            <person name="Gilroy R."/>
        </authorList>
    </citation>
    <scope>NUCLEOTIDE SEQUENCE</scope>
    <source>
        <strain evidence="9">13766</strain>
    </source>
</reference>
<dbReference type="CDD" id="cd06261">
    <property type="entry name" value="TM_PBP2"/>
    <property type="match status" value="1"/>
</dbReference>
<keyword evidence="4 7" id="KW-0812">Transmembrane</keyword>
<dbReference type="AlphaFoldDB" id="A0A9D1G099"/>
<dbReference type="PROSITE" id="PS50928">
    <property type="entry name" value="ABC_TM1"/>
    <property type="match status" value="1"/>
</dbReference>
<feature type="transmembrane region" description="Helical" evidence="7">
    <location>
        <begin position="123"/>
        <end position="142"/>
    </location>
</feature>
<feature type="transmembrane region" description="Helical" evidence="7">
    <location>
        <begin position="154"/>
        <end position="175"/>
    </location>
</feature>
<keyword evidence="6 7" id="KW-0472">Membrane</keyword>
<feature type="transmembrane region" description="Helical" evidence="7">
    <location>
        <begin position="27"/>
        <end position="49"/>
    </location>
</feature>
<evidence type="ECO:0000256" key="7">
    <source>
        <dbReference type="RuleBase" id="RU363032"/>
    </source>
</evidence>
<evidence type="ECO:0000256" key="1">
    <source>
        <dbReference type="ARBA" id="ARBA00004651"/>
    </source>
</evidence>
<proteinExistence type="inferred from homology"/>
<dbReference type="PANTHER" id="PTHR43744:SF9">
    <property type="entry name" value="POLYGALACTURONAN_RHAMNOGALACTURONAN TRANSPORT SYSTEM PERMEASE PROTEIN YTCP"/>
    <property type="match status" value="1"/>
</dbReference>
<dbReference type="Gene3D" id="1.10.3720.10">
    <property type="entry name" value="MetI-like"/>
    <property type="match status" value="1"/>
</dbReference>
<comment type="caution">
    <text evidence="9">The sequence shown here is derived from an EMBL/GenBank/DDBJ whole genome shotgun (WGS) entry which is preliminary data.</text>
</comment>
<dbReference type="InterPro" id="IPR035906">
    <property type="entry name" value="MetI-like_sf"/>
</dbReference>
<comment type="subcellular location">
    <subcellularLocation>
        <location evidence="1 7">Cell membrane</location>
        <topology evidence="1 7">Multi-pass membrane protein</topology>
    </subcellularLocation>
</comment>
<gene>
    <name evidence="9" type="ORF">IAA84_05255</name>
</gene>
<dbReference type="InterPro" id="IPR000515">
    <property type="entry name" value="MetI-like"/>
</dbReference>
<name>A0A9D1G099_9FIRM</name>
<feature type="transmembrane region" description="Helical" evidence="7">
    <location>
        <begin position="263"/>
        <end position="284"/>
    </location>
</feature>
<reference evidence="9" key="2">
    <citation type="journal article" date="2021" name="PeerJ">
        <title>Extensive microbial diversity within the chicken gut microbiome revealed by metagenomics and culture.</title>
        <authorList>
            <person name="Gilroy R."/>
            <person name="Ravi A."/>
            <person name="Getino M."/>
            <person name="Pursley I."/>
            <person name="Horton D.L."/>
            <person name="Alikhan N.F."/>
            <person name="Baker D."/>
            <person name="Gharbi K."/>
            <person name="Hall N."/>
            <person name="Watson M."/>
            <person name="Adriaenssens E.M."/>
            <person name="Foster-Nyarko E."/>
            <person name="Jarju S."/>
            <person name="Secka A."/>
            <person name="Antonio M."/>
            <person name="Oren A."/>
            <person name="Chaudhuri R.R."/>
            <person name="La Ragione R."/>
            <person name="Hildebrand F."/>
            <person name="Pallen M.J."/>
        </authorList>
    </citation>
    <scope>NUCLEOTIDE SEQUENCE</scope>
    <source>
        <strain evidence="9">13766</strain>
    </source>
</reference>
<dbReference type="Proteomes" id="UP000824140">
    <property type="component" value="Unassembled WGS sequence"/>
</dbReference>
<dbReference type="Pfam" id="PF00528">
    <property type="entry name" value="BPD_transp_1"/>
    <property type="match status" value="1"/>
</dbReference>
<sequence length="299" mass="33412">MVTQKTSMPARKRGGISATIGEKVFDIFVYVFLAVCFFIWLFPLLYVVLASVTPYKDVVSASLVIIPSEITLDGYRFIFVNSNMMQAFSNTAFITVMGTLISMVLSVLMAFPLSKKDLPGRAALLKLLVFTMYFSGGLIPTYMVVRNLGMTNSIWSMIIPGAISTYNLLLIKSYFESMPPGLLDAAMIDGCSPLRTLVQIVLPLSMAVLMSVMLFYMVGYWNTYYTYIIYCYDMKIRPLQVVLRDIIEKATGETEAEGYIPTITVQMSAIVFSCIPIICVYPFLQKYFTKGVMLGAIKG</sequence>
<comment type="similarity">
    <text evidence="7">Belongs to the binding-protein-dependent transport system permease family.</text>
</comment>
<keyword evidence="5 7" id="KW-1133">Transmembrane helix</keyword>
<evidence type="ECO:0000256" key="3">
    <source>
        <dbReference type="ARBA" id="ARBA00022475"/>
    </source>
</evidence>
<feature type="domain" description="ABC transmembrane type-1" evidence="8">
    <location>
        <begin position="88"/>
        <end position="272"/>
    </location>
</feature>
<organism evidence="9 10">
    <name type="scientific">Candidatus Alectryocaccomicrobium excrementavium</name>
    <dbReference type="NCBI Taxonomy" id="2840668"/>
    <lineage>
        <taxon>Bacteria</taxon>
        <taxon>Bacillati</taxon>
        <taxon>Bacillota</taxon>
        <taxon>Clostridia</taxon>
        <taxon>Candidatus Alectryocaccomicrobium</taxon>
    </lineage>
</organism>
<feature type="transmembrane region" description="Helical" evidence="7">
    <location>
        <begin position="196"/>
        <end position="218"/>
    </location>
</feature>
<dbReference type="EMBL" id="DVJN01000103">
    <property type="protein sequence ID" value="HIS92408.1"/>
    <property type="molecule type" value="Genomic_DNA"/>
</dbReference>
<keyword evidence="2 7" id="KW-0813">Transport</keyword>
<keyword evidence="3" id="KW-1003">Cell membrane</keyword>
<dbReference type="PANTHER" id="PTHR43744">
    <property type="entry name" value="ABC TRANSPORTER PERMEASE PROTEIN MG189-RELATED-RELATED"/>
    <property type="match status" value="1"/>
</dbReference>
<feature type="transmembrane region" description="Helical" evidence="7">
    <location>
        <begin position="91"/>
        <end position="111"/>
    </location>
</feature>
<dbReference type="GO" id="GO:0055085">
    <property type="term" value="P:transmembrane transport"/>
    <property type="evidence" value="ECO:0007669"/>
    <property type="project" value="InterPro"/>
</dbReference>
<evidence type="ECO:0000256" key="5">
    <source>
        <dbReference type="ARBA" id="ARBA00022989"/>
    </source>
</evidence>
<evidence type="ECO:0000259" key="8">
    <source>
        <dbReference type="PROSITE" id="PS50928"/>
    </source>
</evidence>
<evidence type="ECO:0000256" key="6">
    <source>
        <dbReference type="ARBA" id="ARBA00023136"/>
    </source>
</evidence>
<accession>A0A9D1G099</accession>
<dbReference type="SUPFAM" id="SSF161098">
    <property type="entry name" value="MetI-like"/>
    <property type="match status" value="1"/>
</dbReference>